<feature type="transmembrane region" description="Helical" evidence="7">
    <location>
        <begin position="752"/>
        <end position="778"/>
    </location>
</feature>
<evidence type="ECO:0000313" key="8">
    <source>
        <dbReference type="EMBL" id="PWA28107.1"/>
    </source>
</evidence>
<evidence type="ECO:0000256" key="7">
    <source>
        <dbReference type="SAM" id="Phobius"/>
    </source>
</evidence>
<dbReference type="GO" id="GO:0035025">
    <property type="term" value="P:positive regulation of Rho protein signal transduction"/>
    <property type="evidence" value="ECO:0007669"/>
    <property type="project" value="TreeGrafter"/>
</dbReference>
<feature type="transmembrane region" description="Helical" evidence="7">
    <location>
        <begin position="960"/>
        <end position="981"/>
    </location>
</feature>
<dbReference type="EMBL" id="NHOQ01000945">
    <property type="protein sequence ID" value="PWA28107.1"/>
    <property type="molecule type" value="Genomic_DNA"/>
</dbReference>
<sequence length="2017" mass="223024">LFIRLVSQVKMAANSSLHTSVCGFTVIHFLMPTMLALFSLMIPLLVFVLVVGFQWWRKQPFNSPFATSSHVDILTYNVVFMDLLGITGNYFTYFGMNTDKLDVLTAGHIMSGTFTIGHPLLHVLTCIDRYLAVVHPIFYLRLRGSVGVRIRNITVGCVWLSSVGLMSLSVWLGVSFLTLSFVLLSFTTVTFCFCSVSVVWILIRPGPGERGGDKRLSNQSKQRALHTMALITATLSVMLIGNLIIAVVQTLSVPYGYTYCVIGSFSGLFLLPTYLVLPLLFLQRMSANSSYFCSEVFSIQLSLTIISFSFVPVVLFILSVGFQRWRSQRSGGTSHIDVFTYNVVLLDLLGIAAIVFMFFGSTFQDSKMWTAGSSMYGVSSTGHTLFHVLTCIERYLAVVRPTSYLRLRGAAGASIRNATVGCIWLLCFVVMATTLWFYALFASISFVLLSFTAAAFFFCSLSVLCVLRRPGPGEAGGNRDCADQSKRRAFQTMILITGTLSLRFINGLITTLLMMLLEPLGFVFCAVAWTSLLFLYPSTLVLPLLFLQRMENLQICGHKFSLVLGAQQSGLTAAVSAEGRKTDPESSDLELTGYLLQSRCVNVTLSFTVVYAYTGVRFLLLLPSSVFILYLGQQQWRQRGARPQSHLDVFTFHLAVLQLLWGLGNALFYGALDLPALSLAGLYLMNIMFVGETLFHVFTCLDRYLAVVHPVTYKKLQNSHGVTVRNVCALLTWLFSFLWSHLTQTYYPKLPVIQFFCFLVFSLVVVSFFSFSVLRALVRPGPGERERDRKHVDQMKQRAFCTVTAITGVLCFWFLGFIVATSLRESNMFGTRVSCLLHKSVHWFSLPSSLTQSSDQTPSMSLLHFPNSSLESGPARCNNTDGSLIGLALISTRVFLLSPVSLFILCHGARQRQRRRRSSTAMSHFDVFTFHHCVLELIWILGSALQFLGSVMELQVVSMAAVYLSSCIFPGETLFHVLTCLDRYLAVVHPVLYVSSRSSRGVSVRNVAVLAVWLLCFLFSCAANNLSSGIYFRLFSGFLTCSVLLMLFCGVSVLCALIGPGPGEKAGNKKLVDPTVLRAFITVSAITGVLCVWFFVFLVSSSVSSSELLAPNVSCVLEVSVLWFSLPCSLILPLLYLLRTGKLHSSSSSSSSSSNSSVQFLQTDCDFVSNMFLASAFNISRAVLILPLSVFVLILGLHQSRSVRAASHFDVFTHHQAVMELLWALGAALAALGVHFQLPHVAVCGNIFNCIVFFGESLFHTLTCLERHLAVVHPVTYRGLQNRRGAAIRTGCIVLAWLLSWMWACLAVLYDNMMFTIAFLCFLLLPLVIISVCSCSVLCALIRPGPGDGTRTRGQMDQTKLRAFFTVTAILAAKWQQQRSSISAASHSDIFTYQQCVMEWVWLLGTSLHTVLTYLGVLSMKTPGMFLATTVFVGETSFHVLTCLDRYVAVVHPVVYRDLRNTRGVTFRNAAIVGVWLLCCFMTYAVNAPLSPVIFLILFFSFLILALIFVSFCSCCVLLALIGPGPGDAGGDGKHVDQTKQRACFTVTAILGVLCLWFVGVFVFSSLIGSEVMVGSARCVLEISLQWFSLPGSLILPLLYLYKTVKLPVAIRNFSVACVWLSCAVFAVLTFTAIDDKDALILYFFHMSLLLFIICFCCVSVLWTLKRQSPARSRDREQADQSKLRAFYTILLILAVLLQSLGGLSVCEAVKRSVVNDGNADCFSAQCAELMSLPSSFVLPLLLALLLLLFVAVVALGCRRRPEVSSGHSDVFTYHMVAMEMVQVLGCVYISIGQHADVPWVIFEVVTIFFSTFCVKIQFHMLTCMELFVPVVHPVVYFGLKSSGGATIRNLSAAAVWLLCVIMSSKLRAFLSIAAIMAALWLSLGGILVCDAVVASAAEWTWWVSFPALRKNSNGRTRLLGTVSHIPKSTKMQRMFVSKASRSTTPNQNRRPTERKISAPVIATTIWKALFLDWSTFCCLPPSWPGPGRTSARRTDTQQSSMTNIATQRRENMGTTG</sequence>
<feature type="transmembrane region" description="Helical" evidence="7">
    <location>
        <begin position="1316"/>
        <end position="1341"/>
    </location>
</feature>
<feature type="transmembrane region" description="Helical" evidence="7">
    <location>
        <begin position="1217"/>
        <end position="1236"/>
    </location>
</feature>
<name>A0A315VXG2_GAMAF</name>
<dbReference type="Proteomes" id="UP000250572">
    <property type="component" value="Unassembled WGS sequence"/>
</dbReference>
<dbReference type="PANTHER" id="PTHR24232">
    <property type="entry name" value="G-PROTEIN COUPLED RECEPTOR"/>
    <property type="match status" value="1"/>
</dbReference>
<feature type="transmembrane region" description="Helical" evidence="7">
    <location>
        <begin position="1032"/>
        <end position="1058"/>
    </location>
</feature>
<feature type="transmembrane region" description="Helical" evidence="7">
    <location>
        <begin position="1798"/>
        <end position="1815"/>
    </location>
</feature>
<feature type="transmembrane region" description="Helical" evidence="7">
    <location>
        <begin position="678"/>
        <end position="701"/>
    </location>
</feature>
<feature type="transmembrane region" description="Helical" evidence="7">
    <location>
        <begin position="610"/>
        <end position="631"/>
    </location>
</feature>
<feature type="transmembrane region" description="Helical" evidence="7">
    <location>
        <begin position="1079"/>
        <end position="1100"/>
    </location>
</feature>
<feature type="transmembrane region" description="Helical" evidence="7">
    <location>
        <begin position="722"/>
        <end position="740"/>
    </location>
</feature>
<feature type="transmembrane region" description="Helical" evidence="7">
    <location>
        <begin position="799"/>
        <end position="820"/>
    </location>
</feature>
<dbReference type="CDD" id="cd00637">
    <property type="entry name" value="7tm_classA_rhodopsin-like"/>
    <property type="match status" value="3"/>
</dbReference>
<keyword evidence="3" id="KW-0675">Receptor</keyword>
<feature type="compositionally biased region" description="Polar residues" evidence="6">
    <location>
        <begin position="1997"/>
        <end position="2007"/>
    </location>
</feature>
<feature type="transmembrane region" description="Helical" evidence="7">
    <location>
        <begin position="180"/>
        <end position="203"/>
    </location>
</feature>
<feature type="transmembrane region" description="Helical" evidence="7">
    <location>
        <begin position="521"/>
        <end position="547"/>
    </location>
</feature>
<comment type="caution">
    <text evidence="8">The sequence shown here is derived from an EMBL/GenBank/DDBJ whole genome shotgun (WGS) entry which is preliminary data.</text>
</comment>
<keyword evidence="7" id="KW-1133">Transmembrane helix</keyword>
<evidence type="ECO:0000256" key="6">
    <source>
        <dbReference type="SAM" id="MobiDB-lite"/>
    </source>
</evidence>
<keyword evidence="4" id="KW-0325">Glycoprotein</keyword>
<keyword evidence="5" id="KW-0807">Transducer</keyword>
<evidence type="ECO:0000256" key="1">
    <source>
        <dbReference type="ARBA" id="ARBA00004141"/>
    </source>
</evidence>
<accession>A0A315VXG2</accession>
<feature type="transmembrane region" description="Helical" evidence="7">
    <location>
        <begin position="224"/>
        <end position="248"/>
    </location>
</feature>
<feature type="transmembrane region" description="Helical" evidence="7">
    <location>
        <begin position="1737"/>
        <end position="1759"/>
    </location>
</feature>
<dbReference type="PANTHER" id="PTHR24232:SF41">
    <property type="entry name" value="LYSOPHOSPHATIDIC ACID RECEPTOR 4"/>
    <property type="match status" value="1"/>
</dbReference>
<dbReference type="GO" id="GO:0070915">
    <property type="term" value="F:lysophosphatidic acid receptor activity"/>
    <property type="evidence" value="ECO:0007669"/>
    <property type="project" value="TreeGrafter"/>
</dbReference>
<feature type="transmembrane region" description="Helical" evidence="7">
    <location>
        <begin position="1467"/>
        <end position="1487"/>
    </location>
</feature>
<feature type="transmembrane region" description="Helical" evidence="7">
    <location>
        <begin position="1179"/>
        <end position="1197"/>
    </location>
</feature>
<feature type="transmembrane region" description="Helical" evidence="7">
    <location>
        <begin position="152"/>
        <end position="174"/>
    </location>
</feature>
<feature type="transmembrane region" description="Helical" evidence="7">
    <location>
        <begin position="76"/>
        <end position="96"/>
    </location>
</feature>
<proteinExistence type="predicted"/>
<dbReference type="SUPFAM" id="SSF81321">
    <property type="entry name" value="Family A G protein-coupled receptor-like"/>
    <property type="match status" value="4"/>
</dbReference>
<feature type="transmembrane region" description="Helical" evidence="7">
    <location>
        <begin position="652"/>
        <end position="672"/>
    </location>
</feature>
<evidence type="ECO:0000256" key="3">
    <source>
        <dbReference type="ARBA" id="ARBA00023170"/>
    </source>
</evidence>
<feature type="transmembrane region" description="Helical" evidence="7">
    <location>
        <begin position="116"/>
        <end position="140"/>
    </location>
</feature>
<reference evidence="8 9" key="1">
    <citation type="journal article" date="2018" name="G3 (Bethesda)">
        <title>A High-Quality Reference Genome for the Invasive Mosquitofish Gambusia affinis Using a Chicago Library.</title>
        <authorList>
            <person name="Hoffberg S.L."/>
            <person name="Troendle N.J."/>
            <person name="Glenn T.C."/>
            <person name="Mahmud O."/>
            <person name="Louha S."/>
            <person name="Chalopin D."/>
            <person name="Bennetzen J.L."/>
            <person name="Mauricio R."/>
        </authorList>
    </citation>
    <scope>NUCLEOTIDE SEQUENCE [LARGE SCALE GENOMIC DNA]</scope>
    <source>
        <strain evidence="8">NE01/NJP1002.9</strain>
        <tissue evidence="8">Muscle</tissue>
    </source>
</reference>
<feature type="transmembrane region" description="Helical" evidence="7">
    <location>
        <begin position="297"/>
        <end position="318"/>
    </location>
</feature>
<dbReference type="GO" id="GO:0007200">
    <property type="term" value="P:phospholipase C-activating G protein-coupled receptor signaling pathway"/>
    <property type="evidence" value="ECO:0007669"/>
    <property type="project" value="TreeGrafter"/>
</dbReference>
<feature type="transmembrane region" description="Helical" evidence="7">
    <location>
        <begin position="444"/>
        <end position="467"/>
    </location>
</feature>
<feature type="transmembrane region" description="Helical" evidence="7">
    <location>
        <begin position="1397"/>
        <end position="1417"/>
    </location>
</feature>
<evidence type="ECO:0000256" key="2">
    <source>
        <dbReference type="ARBA" id="ARBA00023040"/>
    </source>
</evidence>
<feature type="transmembrane region" description="Helical" evidence="7">
    <location>
        <begin position="1870"/>
        <end position="1889"/>
    </location>
</feature>
<evidence type="ECO:0000256" key="4">
    <source>
        <dbReference type="ARBA" id="ARBA00023180"/>
    </source>
</evidence>
<feature type="transmembrane region" description="Helical" evidence="7">
    <location>
        <begin position="1614"/>
        <end position="1634"/>
    </location>
</feature>
<feature type="transmembrane region" description="Helical" evidence="7">
    <location>
        <begin position="1771"/>
        <end position="1792"/>
    </location>
</feature>
<dbReference type="GO" id="GO:0005886">
    <property type="term" value="C:plasma membrane"/>
    <property type="evidence" value="ECO:0007669"/>
    <property type="project" value="TreeGrafter"/>
</dbReference>
<feature type="non-terminal residue" evidence="8">
    <location>
        <position position="1"/>
    </location>
</feature>
<feature type="transmembrane region" description="Helical" evidence="7">
    <location>
        <begin position="1493"/>
        <end position="1522"/>
    </location>
</feature>
<comment type="subcellular location">
    <subcellularLocation>
        <location evidence="1">Membrane</location>
        <topology evidence="1">Multi-pass membrane protein</topology>
    </subcellularLocation>
</comment>
<feature type="transmembrane region" description="Helical" evidence="7">
    <location>
        <begin position="254"/>
        <end position="277"/>
    </location>
</feature>
<feature type="transmembrane region" description="Helical" evidence="7">
    <location>
        <begin position="1543"/>
        <end position="1564"/>
    </location>
</feature>
<feature type="region of interest" description="Disordered" evidence="6">
    <location>
        <begin position="1985"/>
        <end position="2017"/>
    </location>
</feature>
<evidence type="ECO:0008006" key="10">
    <source>
        <dbReference type="Google" id="ProtNLM"/>
    </source>
</evidence>
<feature type="transmembrane region" description="Helical" evidence="7">
    <location>
        <begin position="338"/>
        <end position="359"/>
    </location>
</feature>
<protein>
    <recommendedName>
        <fullName evidence="10">G-protein coupled receptors family 1 profile domain-containing protein</fullName>
    </recommendedName>
</protein>
<evidence type="ECO:0000313" key="9">
    <source>
        <dbReference type="Proteomes" id="UP000250572"/>
    </source>
</evidence>
<keyword evidence="2" id="KW-0297">G-protein coupled receptor</keyword>
<feature type="compositionally biased region" description="Basic and acidic residues" evidence="6">
    <location>
        <begin position="2008"/>
        <end position="2017"/>
    </location>
</feature>
<feature type="transmembrane region" description="Helical" evidence="7">
    <location>
        <begin position="559"/>
        <end position="577"/>
    </location>
</feature>
<feature type="transmembrane region" description="Helical" evidence="7">
    <location>
        <begin position="1584"/>
        <end position="1602"/>
    </location>
</feature>
<organism evidence="8 9">
    <name type="scientific">Gambusia affinis</name>
    <name type="common">Western mosquitofish</name>
    <name type="synonym">Heterandria affinis</name>
    <dbReference type="NCBI Taxonomy" id="33528"/>
    <lineage>
        <taxon>Eukaryota</taxon>
        <taxon>Metazoa</taxon>
        <taxon>Chordata</taxon>
        <taxon>Craniata</taxon>
        <taxon>Vertebrata</taxon>
        <taxon>Euteleostomi</taxon>
        <taxon>Actinopterygii</taxon>
        <taxon>Neopterygii</taxon>
        <taxon>Teleostei</taxon>
        <taxon>Neoteleostei</taxon>
        <taxon>Acanthomorphata</taxon>
        <taxon>Ovalentaria</taxon>
        <taxon>Atherinomorphae</taxon>
        <taxon>Cyprinodontiformes</taxon>
        <taxon>Poeciliidae</taxon>
        <taxon>Poeciliinae</taxon>
        <taxon>Gambusia</taxon>
    </lineage>
</organism>
<feature type="transmembrane region" description="Helical" evidence="7">
    <location>
        <begin position="37"/>
        <end position="56"/>
    </location>
</feature>
<feature type="transmembrane region" description="Helical" evidence="7">
    <location>
        <begin position="418"/>
        <end position="438"/>
    </location>
</feature>
<evidence type="ECO:0000256" key="5">
    <source>
        <dbReference type="ARBA" id="ARBA00023224"/>
    </source>
</evidence>
<dbReference type="Gene3D" id="1.20.1070.10">
    <property type="entry name" value="Rhodopsin 7-helix transmembrane proteins"/>
    <property type="match status" value="4"/>
</dbReference>
<feature type="transmembrane region" description="Helical" evidence="7">
    <location>
        <begin position="1002"/>
        <end position="1026"/>
    </location>
</feature>
<feature type="transmembrane region" description="Helical" evidence="7">
    <location>
        <begin position="884"/>
        <end position="906"/>
    </location>
</feature>
<gene>
    <name evidence="8" type="ORF">CCH79_00018265</name>
</gene>
<keyword evidence="7" id="KW-0812">Transmembrane</keyword>
<keyword evidence="7" id="KW-0472">Membrane</keyword>
<feature type="transmembrane region" description="Helical" evidence="7">
    <location>
        <begin position="1120"/>
        <end position="1138"/>
    </location>
</feature>
<feature type="transmembrane region" description="Helical" evidence="7">
    <location>
        <begin position="927"/>
        <end position="948"/>
    </location>
</feature>
<feature type="transmembrane region" description="Helical" evidence="7">
    <location>
        <begin position="1640"/>
        <end position="1665"/>
    </location>
</feature>
<keyword evidence="9" id="KW-1185">Reference proteome</keyword>
<feature type="transmembrane region" description="Helical" evidence="7">
    <location>
        <begin position="1686"/>
        <end position="1706"/>
    </location>
</feature>
<feature type="transmembrane region" description="Helical" evidence="7">
    <location>
        <begin position="494"/>
        <end position="515"/>
    </location>
</feature>
<feature type="transmembrane region" description="Helical" evidence="7">
    <location>
        <begin position="1286"/>
        <end position="1310"/>
    </location>
</feature>